<name>A0ABV0FCE6_9NEIS</name>
<dbReference type="NCBIfam" id="NF038353">
    <property type="entry name" value="FxLYD_dom"/>
    <property type="match status" value="1"/>
</dbReference>
<gene>
    <name evidence="2" type="ORF">ABGV49_11905</name>
</gene>
<sequence>MKDGNLGSGWQPVRSWLSRILLAAAIATPCAQAAADAKPHLLFHMGVGGNGQFAVKGTIQNQGDQPVAHGYIVVSMRDKACRPIGDRLQTFDKVMPGQKLAFEVPVDGKLFSYHLTAFKAFDDMGFEIAASDDTLTIIQAREKQDRATCSKERSLAVK</sequence>
<dbReference type="EMBL" id="JBDOJC010000001">
    <property type="protein sequence ID" value="MEO2217761.1"/>
    <property type="molecule type" value="Genomic_DNA"/>
</dbReference>
<accession>A0ABV0FCE6</accession>
<protein>
    <submittedName>
        <fullName evidence="2">FxLYD domain-containing protein</fullName>
    </submittedName>
</protein>
<dbReference type="RefSeq" id="WP_347370840.1">
    <property type="nucleotide sequence ID" value="NZ_JBDOJC010000001.1"/>
</dbReference>
<comment type="caution">
    <text evidence="2">The sequence shown here is derived from an EMBL/GenBank/DDBJ whole genome shotgun (WGS) entry which is preliminary data.</text>
</comment>
<evidence type="ECO:0000313" key="3">
    <source>
        <dbReference type="Proteomes" id="UP001455709"/>
    </source>
</evidence>
<feature type="signal peptide" evidence="1">
    <location>
        <begin position="1"/>
        <end position="33"/>
    </location>
</feature>
<dbReference type="InterPro" id="IPR047676">
    <property type="entry name" value="FxLYD_dom"/>
</dbReference>
<keyword evidence="3" id="KW-1185">Reference proteome</keyword>
<organism evidence="2 3">
    <name type="scientific">Chromobacterium vaccinii</name>
    <dbReference type="NCBI Taxonomy" id="1108595"/>
    <lineage>
        <taxon>Bacteria</taxon>
        <taxon>Pseudomonadati</taxon>
        <taxon>Pseudomonadota</taxon>
        <taxon>Betaproteobacteria</taxon>
        <taxon>Neisseriales</taxon>
        <taxon>Chromobacteriaceae</taxon>
        <taxon>Chromobacterium</taxon>
    </lineage>
</organism>
<feature type="chain" id="PRO_5046238597" evidence="1">
    <location>
        <begin position="34"/>
        <end position="158"/>
    </location>
</feature>
<keyword evidence="1" id="KW-0732">Signal</keyword>
<reference evidence="2 3" key="1">
    <citation type="submission" date="2024-05" db="EMBL/GenBank/DDBJ databases">
        <authorList>
            <person name="De Oliveira J.P."/>
            <person name="Noriler S.A."/>
            <person name="De Oliveira A.G."/>
            <person name="Sipoli D.S."/>
        </authorList>
    </citation>
    <scope>NUCLEOTIDE SEQUENCE [LARGE SCALE GENOMIC DNA]</scope>
    <source>
        <strain evidence="2 3">LABIM189</strain>
    </source>
</reference>
<evidence type="ECO:0000313" key="2">
    <source>
        <dbReference type="EMBL" id="MEO2217761.1"/>
    </source>
</evidence>
<evidence type="ECO:0000256" key="1">
    <source>
        <dbReference type="SAM" id="SignalP"/>
    </source>
</evidence>
<dbReference type="Proteomes" id="UP001455709">
    <property type="component" value="Unassembled WGS sequence"/>
</dbReference>
<proteinExistence type="predicted"/>